<dbReference type="PANTHER" id="PTHR33737">
    <property type="entry name" value="OS05G0121800 PROTEIN"/>
    <property type="match status" value="1"/>
</dbReference>
<evidence type="ECO:0000313" key="2">
    <source>
        <dbReference type="EMBL" id="EEC78423.1"/>
    </source>
</evidence>
<dbReference type="GO" id="GO:0008017">
    <property type="term" value="F:microtubule binding"/>
    <property type="evidence" value="ECO:0007669"/>
    <property type="project" value="InterPro"/>
</dbReference>
<dbReference type="HOGENOM" id="CLU_023377_0_0_1"/>
<feature type="compositionally biased region" description="Polar residues" evidence="1">
    <location>
        <begin position="339"/>
        <end position="349"/>
    </location>
</feature>
<dbReference type="InterPro" id="IPR045882">
    <property type="entry name" value="GPT1/2"/>
</dbReference>
<dbReference type="STRING" id="39946.B8AXC5"/>
<evidence type="ECO:0000256" key="1">
    <source>
        <dbReference type="SAM" id="MobiDB-lite"/>
    </source>
</evidence>
<feature type="compositionally biased region" description="Polar residues" evidence="1">
    <location>
        <begin position="277"/>
        <end position="297"/>
    </location>
</feature>
<dbReference type="AlphaFoldDB" id="B8AXC5"/>
<proteinExistence type="predicted"/>
<feature type="region of interest" description="Disordered" evidence="1">
    <location>
        <begin position="164"/>
        <end position="193"/>
    </location>
</feature>
<feature type="compositionally biased region" description="Low complexity" evidence="1">
    <location>
        <begin position="305"/>
        <end position="319"/>
    </location>
</feature>
<evidence type="ECO:0000313" key="3">
    <source>
        <dbReference type="Proteomes" id="UP000007015"/>
    </source>
</evidence>
<feature type="compositionally biased region" description="Low complexity" evidence="1">
    <location>
        <begin position="386"/>
        <end position="435"/>
    </location>
</feature>
<feature type="compositionally biased region" description="Polar residues" evidence="1">
    <location>
        <begin position="493"/>
        <end position="511"/>
    </location>
</feature>
<dbReference type="Gramene" id="BGIOSGA019082-TA">
    <property type="protein sequence ID" value="BGIOSGA019082-PA"/>
    <property type="gene ID" value="BGIOSGA019082"/>
</dbReference>
<dbReference type="EMBL" id="CM000130">
    <property type="protein sequence ID" value="EEC78423.1"/>
    <property type="molecule type" value="Genomic_DNA"/>
</dbReference>
<feature type="region of interest" description="Disordered" evidence="1">
    <location>
        <begin position="493"/>
        <end position="528"/>
    </location>
</feature>
<gene>
    <name evidence="2" type="ORF">OsI_18251</name>
</gene>
<name>B8AXC5_ORYSI</name>
<protein>
    <submittedName>
        <fullName evidence="2">Uncharacterized protein</fullName>
    </submittedName>
</protein>
<dbReference type="Proteomes" id="UP000007015">
    <property type="component" value="Chromosome 5"/>
</dbReference>
<feature type="region of interest" description="Disordered" evidence="1">
    <location>
        <begin position="227"/>
        <end position="319"/>
    </location>
</feature>
<sequence>MEALSLIDVAAEDDLLLDLTSPPPLHPDPPHAGCDEVMAAEASRLDPAGDSPEMRRVVDPDGATEEAPEQSESPKRRKAKAGVNLRKSLAWDSAFFTSEGVLDTEELAVVNSTFRKAQGSRLPGIAEEMRRSGESTTSTLESESWVMENLETELFDNVRASIQRSHGNPGKAPGVTAVISKPPKSKANVPRVAARKGVDLMPQSKIRAPISTSQGAAGGKQRIQATLKEPTTARVPISGSTEVKPSLKPPRALPRVATMRAPTNTAVASGIPDKRSSTGGVVNRQTVGKSVNNSVSAHSRPGGVTKSTSTSKSGALPSSLSSSAAATAASIGNMLGQKPKSSTLSNKSRIAQRIPVRSTSRTDVNKANPARASRNNIPTGGKSNRVSPSISPSSSVDSLSSVVSGASTASTVGKMSHTSESFSTRSSSLSPSLRNSNDHAPTRADADTQGKGSKPSGLRMPTPKIGYFDAKSIDQQIGAHMQVQPMKIQCSPQLSSAQMGNPASSILSQPESRLAASPHEKKSSVQSKASPLLPLEVVQIELEPSQAMEHEVCTPQPCPVVAAAAAAAADTAKENIPALHQNIQPNDGAGSLAVDLICQRLSTISLGDATDLAS</sequence>
<feature type="region of interest" description="Disordered" evidence="1">
    <location>
        <begin position="17"/>
        <end position="82"/>
    </location>
</feature>
<dbReference type="PANTHER" id="PTHR33737:SF22">
    <property type="entry name" value="OS05G0121800 PROTEIN"/>
    <property type="match status" value="1"/>
</dbReference>
<feature type="region of interest" description="Disordered" evidence="1">
    <location>
        <begin position="335"/>
        <end position="464"/>
    </location>
</feature>
<keyword evidence="3" id="KW-1185">Reference proteome</keyword>
<reference evidence="2 3" key="1">
    <citation type="journal article" date="2005" name="PLoS Biol.">
        <title>The genomes of Oryza sativa: a history of duplications.</title>
        <authorList>
            <person name="Yu J."/>
            <person name="Wang J."/>
            <person name="Lin W."/>
            <person name="Li S."/>
            <person name="Li H."/>
            <person name="Zhou J."/>
            <person name="Ni P."/>
            <person name="Dong W."/>
            <person name="Hu S."/>
            <person name="Zeng C."/>
            <person name="Zhang J."/>
            <person name="Zhang Y."/>
            <person name="Li R."/>
            <person name="Xu Z."/>
            <person name="Li S."/>
            <person name="Li X."/>
            <person name="Zheng H."/>
            <person name="Cong L."/>
            <person name="Lin L."/>
            <person name="Yin J."/>
            <person name="Geng J."/>
            <person name="Li G."/>
            <person name="Shi J."/>
            <person name="Liu J."/>
            <person name="Lv H."/>
            <person name="Li J."/>
            <person name="Wang J."/>
            <person name="Deng Y."/>
            <person name="Ran L."/>
            <person name="Shi X."/>
            <person name="Wang X."/>
            <person name="Wu Q."/>
            <person name="Li C."/>
            <person name="Ren X."/>
            <person name="Wang J."/>
            <person name="Wang X."/>
            <person name="Li D."/>
            <person name="Liu D."/>
            <person name="Zhang X."/>
            <person name="Ji Z."/>
            <person name="Zhao W."/>
            <person name="Sun Y."/>
            <person name="Zhang Z."/>
            <person name="Bao J."/>
            <person name="Han Y."/>
            <person name="Dong L."/>
            <person name="Ji J."/>
            <person name="Chen P."/>
            <person name="Wu S."/>
            <person name="Liu J."/>
            <person name="Xiao Y."/>
            <person name="Bu D."/>
            <person name="Tan J."/>
            <person name="Yang L."/>
            <person name="Ye C."/>
            <person name="Zhang J."/>
            <person name="Xu J."/>
            <person name="Zhou Y."/>
            <person name="Yu Y."/>
            <person name="Zhang B."/>
            <person name="Zhuang S."/>
            <person name="Wei H."/>
            <person name="Liu B."/>
            <person name="Lei M."/>
            <person name="Yu H."/>
            <person name="Li Y."/>
            <person name="Xu H."/>
            <person name="Wei S."/>
            <person name="He X."/>
            <person name="Fang L."/>
            <person name="Zhang Z."/>
            <person name="Zhang Y."/>
            <person name="Huang X."/>
            <person name="Su Z."/>
            <person name="Tong W."/>
            <person name="Li J."/>
            <person name="Tong Z."/>
            <person name="Li S."/>
            <person name="Ye J."/>
            <person name="Wang L."/>
            <person name="Fang L."/>
            <person name="Lei T."/>
            <person name="Chen C."/>
            <person name="Chen H."/>
            <person name="Xu Z."/>
            <person name="Li H."/>
            <person name="Huang H."/>
            <person name="Zhang F."/>
            <person name="Xu H."/>
            <person name="Li N."/>
            <person name="Zhao C."/>
            <person name="Li S."/>
            <person name="Dong L."/>
            <person name="Huang Y."/>
            <person name="Li L."/>
            <person name="Xi Y."/>
            <person name="Qi Q."/>
            <person name="Li W."/>
            <person name="Zhang B."/>
            <person name="Hu W."/>
            <person name="Zhang Y."/>
            <person name="Tian X."/>
            <person name="Jiao Y."/>
            <person name="Liang X."/>
            <person name="Jin J."/>
            <person name="Gao L."/>
            <person name="Zheng W."/>
            <person name="Hao B."/>
            <person name="Liu S."/>
            <person name="Wang W."/>
            <person name="Yuan L."/>
            <person name="Cao M."/>
            <person name="McDermott J."/>
            <person name="Samudrala R."/>
            <person name="Wang J."/>
            <person name="Wong G.K."/>
            <person name="Yang H."/>
        </authorList>
    </citation>
    <scope>NUCLEOTIDE SEQUENCE [LARGE SCALE GENOMIC DNA]</scope>
    <source>
        <strain evidence="3">cv. 93-11</strain>
    </source>
</reference>
<dbReference type="OMA" id="ESESWVM"/>
<organism evidence="2 3">
    <name type="scientific">Oryza sativa subsp. indica</name>
    <name type="common">Rice</name>
    <dbReference type="NCBI Taxonomy" id="39946"/>
    <lineage>
        <taxon>Eukaryota</taxon>
        <taxon>Viridiplantae</taxon>
        <taxon>Streptophyta</taxon>
        <taxon>Embryophyta</taxon>
        <taxon>Tracheophyta</taxon>
        <taxon>Spermatophyta</taxon>
        <taxon>Magnoliopsida</taxon>
        <taxon>Liliopsida</taxon>
        <taxon>Poales</taxon>
        <taxon>Poaceae</taxon>
        <taxon>BOP clade</taxon>
        <taxon>Oryzoideae</taxon>
        <taxon>Oryzeae</taxon>
        <taxon>Oryzinae</taxon>
        <taxon>Oryza</taxon>
        <taxon>Oryza sativa</taxon>
    </lineage>
</organism>
<feature type="compositionally biased region" description="Basic and acidic residues" evidence="1">
    <location>
        <begin position="436"/>
        <end position="448"/>
    </location>
</feature>
<feature type="compositionally biased region" description="Polar residues" evidence="1">
    <location>
        <begin position="373"/>
        <end position="385"/>
    </location>
</feature>
<accession>B8AXC5</accession>